<keyword evidence="4" id="KW-1185">Reference proteome</keyword>
<feature type="compositionally biased region" description="Polar residues" evidence="2">
    <location>
        <begin position="541"/>
        <end position="551"/>
    </location>
</feature>
<gene>
    <name evidence="3" type="ORF">CTI12_AA345480</name>
</gene>
<evidence type="ECO:0000256" key="1">
    <source>
        <dbReference type="ARBA" id="ARBA00022737"/>
    </source>
</evidence>
<organism evidence="3 4">
    <name type="scientific">Artemisia annua</name>
    <name type="common">Sweet wormwood</name>
    <dbReference type="NCBI Taxonomy" id="35608"/>
    <lineage>
        <taxon>Eukaryota</taxon>
        <taxon>Viridiplantae</taxon>
        <taxon>Streptophyta</taxon>
        <taxon>Embryophyta</taxon>
        <taxon>Tracheophyta</taxon>
        <taxon>Spermatophyta</taxon>
        <taxon>Magnoliopsida</taxon>
        <taxon>eudicotyledons</taxon>
        <taxon>Gunneridae</taxon>
        <taxon>Pentapetalae</taxon>
        <taxon>asterids</taxon>
        <taxon>campanulids</taxon>
        <taxon>Asterales</taxon>
        <taxon>Asteraceae</taxon>
        <taxon>Asteroideae</taxon>
        <taxon>Anthemideae</taxon>
        <taxon>Artemisiinae</taxon>
        <taxon>Artemisia</taxon>
    </lineage>
</organism>
<proteinExistence type="predicted"/>
<dbReference type="InterPro" id="IPR002885">
    <property type="entry name" value="PPR_rpt"/>
</dbReference>
<comment type="caution">
    <text evidence="3">The sequence shown here is derived from an EMBL/GenBank/DDBJ whole genome shotgun (WGS) entry which is preliminary data.</text>
</comment>
<dbReference type="Proteomes" id="UP000245207">
    <property type="component" value="Unassembled WGS sequence"/>
</dbReference>
<evidence type="ECO:0000313" key="3">
    <source>
        <dbReference type="EMBL" id="PWA64298.1"/>
    </source>
</evidence>
<dbReference type="AlphaFoldDB" id="A0A2U1MSQ1"/>
<feature type="compositionally biased region" description="Polar residues" evidence="2">
    <location>
        <begin position="292"/>
        <end position="303"/>
    </location>
</feature>
<feature type="region of interest" description="Disordered" evidence="2">
    <location>
        <begin position="510"/>
        <end position="587"/>
    </location>
</feature>
<dbReference type="PANTHER" id="PTHR47926:SF479">
    <property type="entry name" value="PENTACOTRIPEPTIDE-REPEAT REGION OF PRORP DOMAIN-CONTAINING PROTEIN"/>
    <property type="match status" value="1"/>
</dbReference>
<feature type="region of interest" description="Disordered" evidence="2">
    <location>
        <begin position="282"/>
        <end position="305"/>
    </location>
</feature>
<feature type="compositionally biased region" description="Low complexity" evidence="2">
    <location>
        <begin position="567"/>
        <end position="576"/>
    </location>
</feature>
<dbReference type="GO" id="GO:0003723">
    <property type="term" value="F:RNA binding"/>
    <property type="evidence" value="ECO:0007669"/>
    <property type="project" value="InterPro"/>
</dbReference>
<feature type="compositionally biased region" description="Basic and acidic residues" evidence="2">
    <location>
        <begin position="602"/>
        <end position="616"/>
    </location>
</feature>
<accession>A0A2U1MSQ1</accession>
<protein>
    <submittedName>
        <fullName evidence="3">Pentatricopeptide repeat-containing protein</fullName>
    </submittedName>
</protein>
<dbReference type="GO" id="GO:0009451">
    <property type="term" value="P:RNA modification"/>
    <property type="evidence" value="ECO:0007669"/>
    <property type="project" value="InterPro"/>
</dbReference>
<name>A0A2U1MSQ1_ARTAN</name>
<sequence>MMFRFQDPQNQTPNPNILKSPIDCRFTDSGIKQGLMDVPLDVAFKIHYNGVFMFDPLRYVHSREIVMEASSSDRIMFSRLLDILLSKIRQNIWAVFICIPLLDIDSGGLKIIERDADVHVLYDLAKRHKTVEVYIAHSLQNLAPYYHNNLALEGSDSEVTSKKKQHAKLKKDAWNMTVDELISWAEEESQSPYLRSPPLKQRPLRNDFEGKVWFQRMWQNDDEGCYDVPMLNDDDVYKTPQKNDANQGVENRAVDDFLVENVENEAVNMVTDEVVPNRVEEVNPQRAAETSADPQNQTPNPNILKSPIDCRFTDYGIKQAKRHKTVEVYIAHSPQNLAPYYHNNLALEGSDSEVTSKKKQHAKLKKDAGNMTVDELISWAEEESQSPYLRSPPLKQRPLRNDFEGKVWFQRMWQNDDEGCYDVPMLNDDDVYKTPQKNDANQGVENRAVDDFLVENVENEAVNMVTDEVVPNRVEEVNPQRAAETSAGNTKNGENLLVNDNDVLLAKQKTLDKDKSVMQTQKRPKEGNTTNVRRGTGITIRENNNPTVSSDSESEREDYNVRVGTQSDGYESYESSGESDKSYDYLSNGEDEVIELRKLKREQKENADEDSEHATDENEDDDDAGEVVHDVGHNPLGPLVREHEKFMERLLKQLKGKGDGISDPFTVLQKSKSNDDSYPIYDDDTHWRLKKPILGQKYPNVEKFNECLTFYALNVAHLGFGSYLYVNNVVIHFLMACGELDCARKVFDESCVRYLVSWNSINGYVKSGKACEALRLYGKMEEDGVKPDEVTMIGVILACAQLEDNFISM</sequence>
<dbReference type="InterPro" id="IPR046960">
    <property type="entry name" value="PPR_At4g14850-like_plant"/>
</dbReference>
<feature type="compositionally biased region" description="Polar residues" evidence="2">
    <location>
        <begin position="517"/>
        <end position="533"/>
    </location>
</feature>
<evidence type="ECO:0000313" key="4">
    <source>
        <dbReference type="Proteomes" id="UP000245207"/>
    </source>
</evidence>
<evidence type="ECO:0000256" key="2">
    <source>
        <dbReference type="SAM" id="MobiDB-lite"/>
    </source>
</evidence>
<dbReference type="Gene3D" id="1.25.40.10">
    <property type="entry name" value="Tetratricopeptide repeat domain"/>
    <property type="match status" value="1"/>
</dbReference>
<dbReference type="PANTHER" id="PTHR47926">
    <property type="entry name" value="PENTATRICOPEPTIDE REPEAT-CONTAINING PROTEIN"/>
    <property type="match status" value="1"/>
</dbReference>
<keyword evidence="1" id="KW-0677">Repeat</keyword>
<dbReference type="EMBL" id="PKPP01004450">
    <property type="protein sequence ID" value="PWA64298.1"/>
    <property type="molecule type" value="Genomic_DNA"/>
</dbReference>
<dbReference type="InterPro" id="IPR011990">
    <property type="entry name" value="TPR-like_helical_dom_sf"/>
</dbReference>
<dbReference type="Pfam" id="PF13041">
    <property type="entry name" value="PPR_2"/>
    <property type="match status" value="1"/>
</dbReference>
<reference evidence="3 4" key="1">
    <citation type="journal article" date="2018" name="Mol. Plant">
        <title>The genome of Artemisia annua provides insight into the evolution of Asteraceae family and artemisinin biosynthesis.</title>
        <authorList>
            <person name="Shen Q."/>
            <person name="Zhang L."/>
            <person name="Liao Z."/>
            <person name="Wang S."/>
            <person name="Yan T."/>
            <person name="Shi P."/>
            <person name="Liu M."/>
            <person name="Fu X."/>
            <person name="Pan Q."/>
            <person name="Wang Y."/>
            <person name="Lv Z."/>
            <person name="Lu X."/>
            <person name="Zhang F."/>
            <person name="Jiang W."/>
            <person name="Ma Y."/>
            <person name="Chen M."/>
            <person name="Hao X."/>
            <person name="Li L."/>
            <person name="Tang Y."/>
            <person name="Lv G."/>
            <person name="Zhou Y."/>
            <person name="Sun X."/>
            <person name="Brodelius P.E."/>
            <person name="Rose J.K.C."/>
            <person name="Tang K."/>
        </authorList>
    </citation>
    <scope>NUCLEOTIDE SEQUENCE [LARGE SCALE GENOMIC DNA]</scope>
    <source>
        <strain evidence="4">cv. Huhao1</strain>
        <tissue evidence="3">Leaf</tissue>
    </source>
</reference>
<feature type="region of interest" description="Disordered" evidence="2">
    <location>
        <begin position="602"/>
        <end position="625"/>
    </location>
</feature>
<dbReference type="OrthoDB" id="185373at2759"/>
<dbReference type="NCBIfam" id="TIGR00756">
    <property type="entry name" value="PPR"/>
    <property type="match status" value="1"/>
</dbReference>